<feature type="region of interest" description="Disordered" evidence="1">
    <location>
        <begin position="490"/>
        <end position="512"/>
    </location>
</feature>
<organism evidence="2 3">
    <name type="scientific">Puccinia graminis f. sp. tritici</name>
    <dbReference type="NCBI Taxonomy" id="56615"/>
    <lineage>
        <taxon>Eukaryota</taxon>
        <taxon>Fungi</taxon>
        <taxon>Dikarya</taxon>
        <taxon>Basidiomycota</taxon>
        <taxon>Pucciniomycotina</taxon>
        <taxon>Pucciniomycetes</taxon>
        <taxon>Pucciniales</taxon>
        <taxon>Pucciniaceae</taxon>
        <taxon>Puccinia</taxon>
    </lineage>
</organism>
<reference evidence="2 3" key="1">
    <citation type="submission" date="2019-05" db="EMBL/GenBank/DDBJ databases">
        <title>Emergence of the Ug99 lineage of the wheat stem rust pathogen through somatic hybridization.</title>
        <authorList>
            <person name="Li F."/>
            <person name="Upadhyaya N.M."/>
            <person name="Sperschneider J."/>
            <person name="Matny O."/>
            <person name="Nguyen-Phuc H."/>
            <person name="Mago R."/>
            <person name="Raley C."/>
            <person name="Miller M.E."/>
            <person name="Silverstein K.A.T."/>
            <person name="Henningsen E."/>
            <person name="Hirsch C.D."/>
            <person name="Visser B."/>
            <person name="Pretorius Z.A."/>
            <person name="Steffenson B.J."/>
            <person name="Schwessinger B."/>
            <person name="Dodds P.N."/>
            <person name="Figueroa M."/>
        </authorList>
    </citation>
    <scope>NUCLEOTIDE SEQUENCE [LARGE SCALE GENOMIC DNA]</scope>
    <source>
        <strain evidence="2">21-0</strain>
    </source>
</reference>
<name>A0A5B0PAD4_PUCGR</name>
<feature type="compositionally biased region" description="Low complexity" evidence="1">
    <location>
        <begin position="855"/>
        <end position="870"/>
    </location>
</feature>
<gene>
    <name evidence="2" type="primary">KIF21B_4</name>
    <name evidence="2" type="ORF">PGT21_011470</name>
</gene>
<dbReference type="Proteomes" id="UP000324748">
    <property type="component" value="Unassembled WGS sequence"/>
</dbReference>
<dbReference type="EMBL" id="VSWC01000066">
    <property type="protein sequence ID" value="KAA1097564.1"/>
    <property type="molecule type" value="Genomic_DNA"/>
</dbReference>
<evidence type="ECO:0000256" key="1">
    <source>
        <dbReference type="SAM" id="MobiDB-lite"/>
    </source>
</evidence>
<feature type="region of interest" description="Disordered" evidence="1">
    <location>
        <begin position="106"/>
        <end position="132"/>
    </location>
</feature>
<evidence type="ECO:0000313" key="2">
    <source>
        <dbReference type="EMBL" id="KAA1097564.1"/>
    </source>
</evidence>
<feature type="compositionally biased region" description="Polar residues" evidence="1">
    <location>
        <begin position="334"/>
        <end position="349"/>
    </location>
</feature>
<feature type="compositionally biased region" description="Basic residues" evidence="1">
    <location>
        <begin position="379"/>
        <end position="401"/>
    </location>
</feature>
<keyword evidence="3" id="KW-1185">Reference proteome</keyword>
<feature type="compositionally biased region" description="Polar residues" evidence="1">
    <location>
        <begin position="434"/>
        <end position="446"/>
    </location>
</feature>
<feature type="compositionally biased region" description="Polar residues" evidence="1">
    <location>
        <begin position="709"/>
        <end position="733"/>
    </location>
</feature>
<feature type="compositionally biased region" description="Polar residues" evidence="1">
    <location>
        <begin position="404"/>
        <end position="426"/>
    </location>
</feature>
<proteinExistence type="predicted"/>
<evidence type="ECO:0000313" key="3">
    <source>
        <dbReference type="Proteomes" id="UP000324748"/>
    </source>
</evidence>
<feature type="region of interest" description="Disordered" evidence="1">
    <location>
        <begin position="334"/>
        <end position="460"/>
    </location>
</feature>
<feature type="compositionally biased region" description="Low complexity" evidence="1">
    <location>
        <begin position="106"/>
        <end position="128"/>
    </location>
</feature>
<protein>
    <submittedName>
        <fullName evidence="2">Kinesin-like protein kif21b</fullName>
    </submittedName>
</protein>
<accession>A0A5B0PAD4</accession>
<sequence length="870" mass="96374">MKHELSKIKALKAIVSKGASSHSSTPASLNDDDEDSLCPAVYLAEQLPNQLVNILKSHFAIQLPSATGSSSGLSKPTSSAVMIQRNSRIVSSYLNLLTHSIASSISTSSNNNNSSSTAISANPSTESEGQGGTTTMVDDLFLLFLVNLNVFFCNSVSPPPSATHHDHPSSSSLAAVPSTLSASGNPTLAPLPNFTLSSHFQDLQASDPPRTNSDQKTSIPQLGFTAVSSPCYRLESFTLWNLPTLSVRITKYLQVARTYLTFPIVRFYLVRTLRLRPLIGEVKTSKRVIPDSPIDSKSPSSSDLSSIPSEAEKDFDSLDNQSLAHPKEGNLISSNCWTPIATSSTSGTRKQTKRKSHREAKPPRFPEWTPEISTYLSKKSNKKPSAKKKPATTARSKRKATPRQTPTQTSTEMDVTSLLSNNSATPSLEEPSLEANNPQARPSETSRLSERPTNRSTPELETDLLDYREAMTQDTDLVLPQRSDFTSLSSSLPPINVTGTRRPAEGAQRSELGVSPALINSRATSLALETMSNRSTPVPRPVERQNFAIPTNTATGFQIQSPTPRQPNQTLIPAMDQSQAPDGQEDIIVDNEQLETIINLFNDQWLMFVQAREHQNVPMMRFALQQAIGSQEVIRNLAGGEEMLRICENWIAQEELADLERAERINPTPQVQRLAITQRAHSHTVSPSPAPLPLARQTSEITYLGRGQQPAQDQPSTQRPQTALSQHSARSNQLPPPPPPSTQPPPASAYYNQRPQRQAQHHPYHRQGGPQHQQQYPQQLAQNYDQHHQVQVAPTHERQQGQFHPPQQGDWRGYERNWRTPRNRTARLLEVGDYLMRAERVAGRVFRFRGRGRGRNQAQRQGYQQQEPHP</sequence>
<comment type="caution">
    <text evidence="2">The sequence shown here is derived from an EMBL/GenBank/DDBJ whole genome shotgun (WGS) entry which is preliminary data.</text>
</comment>
<feature type="region of interest" description="Disordered" evidence="1">
    <location>
        <begin position="673"/>
        <end position="817"/>
    </location>
</feature>
<dbReference type="AlphaFoldDB" id="A0A5B0PAD4"/>
<feature type="compositionally biased region" description="Pro residues" evidence="1">
    <location>
        <begin position="734"/>
        <end position="747"/>
    </location>
</feature>
<feature type="compositionally biased region" description="Low complexity" evidence="1">
    <location>
        <begin position="290"/>
        <end position="309"/>
    </location>
</feature>
<feature type="region of interest" description="Disordered" evidence="1">
    <location>
        <begin position="849"/>
        <end position="870"/>
    </location>
</feature>
<feature type="region of interest" description="Disordered" evidence="1">
    <location>
        <begin position="289"/>
        <end position="312"/>
    </location>
</feature>
<feature type="compositionally biased region" description="Low complexity" evidence="1">
    <location>
        <begin position="766"/>
        <end position="779"/>
    </location>
</feature>
<feature type="compositionally biased region" description="Polar residues" evidence="1">
    <location>
        <begin position="490"/>
        <end position="499"/>
    </location>
</feature>